<evidence type="ECO:0000256" key="1">
    <source>
        <dbReference type="SAM" id="SignalP"/>
    </source>
</evidence>
<name>A0ABW5EBG1_9GAMM</name>
<proteinExistence type="predicted"/>
<sequence length="128" mass="13709">MRISSIKSAAIAVALLTACSVQTARSEAVPALLVSPDPSVHAVLERTVSQALNGASANLADDALTRQSNLIVERRPLRSLQEPGGLHGRKLEKPEKFRLMTDGAECWLLKSSDGSRWPLPGVRCVPEA</sequence>
<keyword evidence="3" id="KW-1185">Reference proteome</keyword>
<keyword evidence="1" id="KW-0732">Signal</keyword>
<evidence type="ECO:0000313" key="3">
    <source>
        <dbReference type="Proteomes" id="UP001597425"/>
    </source>
</evidence>
<reference evidence="3" key="1">
    <citation type="journal article" date="2019" name="Int. J. Syst. Evol. Microbiol.">
        <title>The Global Catalogue of Microorganisms (GCM) 10K type strain sequencing project: providing services to taxonomists for standard genome sequencing and annotation.</title>
        <authorList>
            <consortium name="The Broad Institute Genomics Platform"/>
            <consortium name="The Broad Institute Genome Sequencing Center for Infectious Disease"/>
            <person name="Wu L."/>
            <person name="Ma J."/>
        </authorList>
    </citation>
    <scope>NUCLEOTIDE SEQUENCE [LARGE SCALE GENOMIC DNA]</scope>
    <source>
        <strain evidence="3">KCTC 12848</strain>
    </source>
</reference>
<gene>
    <name evidence="2" type="ORF">ACFSKX_09860</name>
</gene>
<dbReference type="EMBL" id="JBHUJD010000010">
    <property type="protein sequence ID" value="MFD2310719.1"/>
    <property type="molecule type" value="Genomic_DNA"/>
</dbReference>
<evidence type="ECO:0008006" key="4">
    <source>
        <dbReference type="Google" id="ProtNLM"/>
    </source>
</evidence>
<dbReference type="Proteomes" id="UP001597425">
    <property type="component" value="Unassembled WGS sequence"/>
</dbReference>
<feature type="signal peptide" evidence="1">
    <location>
        <begin position="1"/>
        <end position="23"/>
    </location>
</feature>
<feature type="chain" id="PRO_5046204782" description="Surface antigen domain-containing protein" evidence="1">
    <location>
        <begin position="24"/>
        <end position="128"/>
    </location>
</feature>
<dbReference type="PROSITE" id="PS51257">
    <property type="entry name" value="PROKAR_LIPOPROTEIN"/>
    <property type="match status" value="1"/>
</dbReference>
<dbReference type="RefSeq" id="WP_377535675.1">
    <property type="nucleotide sequence ID" value="NZ_JBHSIG010000001.1"/>
</dbReference>
<organism evidence="2 3">
    <name type="scientific">Microbulbifer halophilus</name>
    <dbReference type="NCBI Taxonomy" id="453963"/>
    <lineage>
        <taxon>Bacteria</taxon>
        <taxon>Pseudomonadati</taxon>
        <taxon>Pseudomonadota</taxon>
        <taxon>Gammaproteobacteria</taxon>
        <taxon>Cellvibrionales</taxon>
        <taxon>Microbulbiferaceae</taxon>
        <taxon>Microbulbifer</taxon>
    </lineage>
</organism>
<protein>
    <recommendedName>
        <fullName evidence="4">Surface antigen domain-containing protein</fullName>
    </recommendedName>
</protein>
<evidence type="ECO:0000313" key="2">
    <source>
        <dbReference type="EMBL" id="MFD2310719.1"/>
    </source>
</evidence>
<comment type="caution">
    <text evidence="2">The sequence shown here is derived from an EMBL/GenBank/DDBJ whole genome shotgun (WGS) entry which is preliminary data.</text>
</comment>
<accession>A0ABW5EBG1</accession>